<reference evidence="1" key="1">
    <citation type="submission" date="2020-08" db="EMBL/GenBank/DDBJ databases">
        <title>Genome public.</title>
        <authorList>
            <person name="Liu C."/>
            <person name="Sun Q."/>
        </authorList>
    </citation>
    <scope>NUCLEOTIDE SEQUENCE</scope>
    <source>
        <strain evidence="1">NSJ-40</strain>
    </source>
</reference>
<dbReference type="Proteomes" id="UP000651482">
    <property type="component" value="Unassembled WGS sequence"/>
</dbReference>
<dbReference type="EMBL" id="JACRSN010000003">
    <property type="protein sequence ID" value="MBC8532927.1"/>
    <property type="molecule type" value="Genomic_DNA"/>
</dbReference>
<accession>A0A926D7P3</accession>
<protein>
    <submittedName>
        <fullName evidence="1">Uncharacterized protein</fullName>
    </submittedName>
</protein>
<organism evidence="1 2">
    <name type="scientific">Yeguia hominis</name>
    <dbReference type="NCBI Taxonomy" id="2763662"/>
    <lineage>
        <taxon>Bacteria</taxon>
        <taxon>Bacillati</taxon>
        <taxon>Bacillota</taxon>
        <taxon>Clostridia</taxon>
        <taxon>Eubacteriales</taxon>
        <taxon>Yeguiaceae</taxon>
        <taxon>Yeguia</taxon>
    </lineage>
</organism>
<keyword evidence="2" id="KW-1185">Reference proteome</keyword>
<evidence type="ECO:0000313" key="2">
    <source>
        <dbReference type="Proteomes" id="UP000651482"/>
    </source>
</evidence>
<sequence>MLRQVLCRKYSRRAFFWQSSSKDLHRSAMHFCMDFVFETQAVCGRKAKNAGHAAGGFILVNLWDLSFLKRLHWIRGVQNGRTAQYISEKKQPKRVQAHAEWDILRKAAHSAFHA</sequence>
<comment type="caution">
    <text evidence="1">The sequence shown here is derived from an EMBL/GenBank/DDBJ whole genome shotgun (WGS) entry which is preliminary data.</text>
</comment>
<evidence type="ECO:0000313" key="1">
    <source>
        <dbReference type="EMBL" id="MBC8532927.1"/>
    </source>
</evidence>
<dbReference type="AlphaFoldDB" id="A0A926D7P3"/>
<gene>
    <name evidence="1" type="ORF">IAG03_02705</name>
</gene>
<dbReference type="RefSeq" id="WP_249318203.1">
    <property type="nucleotide sequence ID" value="NZ_JACRSN010000003.1"/>
</dbReference>
<name>A0A926D7P3_9FIRM</name>
<proteinExistence type="predicted"/>